<dbReference type="OMA" id="CENDMGM"/>
<name>A0A087V159_STEMI</name>
<gene>
    <name evidence="1" type="ORF">X975_03557</name>
</gene>
<organism evidence="1 2">
    <name type="scientific">Stegodyphus mimosarum</name>
    <name type="common">African social velvet spider</name>
    <dbReference type="NCBI Taxonomy" id="407821"/>
    <lineage>
        <taxon>Eukaryota</taxon>
        <taxon>Metazoa</taxon>
        <taxon>Ecdysozoa</taxon>
        <taxon>Arthropoda</taxon>
        <taxon>Chelicerata</taxon>
        <taxon>Arachnida</taxon>
        <taxon>Araneae</taxon>
        <taxon>Araneomorphae</taxon>
        <taxon>Entelegynae</taxon>
        <taxon>Eresoidea</taxon>
        <taxon>Eresidae</taxon>
        <taxon>Stegodyphus</taxon>
    </lineage>
</organism>
<sequence>MWYEMRLRERKDITDKFEWRCKKSSENGHFVKWSVRKGTWFAESRLSIGEILLISYYWVNRLPVDYYISDLGISSSTAADWNCFCREVCMEFCENDMGMLGGMDVIVEIDESKFGKRKYQRG</sequence>
<protein>
    <submittedName>
        <fullName evidence="1">Uncharacterized protein</fullName>
    </submittedName>
</protein>
<evidence type="ECO:0000313" key="1">
    <source>
        <dbReference type="EMBL" id="KFM83348.1"/>
    </source>
</evidence>
<reference evidence="1 2" key="1">
    <citation type="submission" date="2013-11" db="EMBL/GenBank/DDBJ databases">
        <title>Genome sequencing of Stegodyphus mimosarum.</title>
        <authorList>
            <person name="Bechsgaard J."/>
        </authorList>
    </citation>
    <scope>NUCLEOTIDE SEQUENCE [LARGE SCALE GENOMIC DNA]</scope>
</reference>
<dbReference type="AlphaFoldDB" id="A0A087V159"/>
<proteinExistence type="predicted"/>
<dbReference type="EMBL" id="KL818420">
    <property type="protein sequence ID" value="KFM83348.1"/>
    <property type="molecule type" value="Genomic_DNA"/>
</dbReference>
<dbReference type="OrthoDB" id="6409943at2759"/>
<keyword evidence="2" id="KW-1185">Reference proteome</keyword>
<feature type="non-terminal residue" evidence="1">
    <location>
        <position position="122"/>
    </location>
</feature>
<dbReference type="Proteomes" id="UP000054359">
    <property type="component" value="Unassembled WGS sequence"/>
</dbReference>
<accession>A0A087V159</accession>
<evidence type="ECO:0000313" key="2">
    <source>
        <dbReference type="Proteomes" id="UP000054359"/>
    </source>
</evidence>